<name>A0A0S8GEB4_UNCW3</name>
<comment type="caution">
    <text evidence="7">The sequence shown here is derived from an EMBL/GenBank/DDBJ whole genome shotgun (WGS) entry which is preliminary data.</text>
</comment>
<feature type="transmembrane region" description="Helical" evidence="6">
    <location>
        <begin position="63"/>
        <end position="82"/>
    </location>
</feature>
<evidence type="ECO:0000256" key="4">
    <source>
        <dbReference type="ARBA" id="ARBA00022989"/>
    </source>
</evidence>
<evidence type="ECO:0000256" key="2">
    <source>
        <dbReference type="ARBA" id="ARBA00022475"/>
    </source>
</evidence>
<feature type="transmembrane region" description="Helical" evidence="6">
    <location>
        <begin position="233"/>
        <end position="254"/>
    </location>
</feature>
<protein>
    <submittedName>
        <fullName evidence="7">Uncharacterized protein</fullName>
    </submittedName>
</protein>
<evidence type="ECO:0000313" key="7">
    <source>
        <dbReference type="EMBL" id="KPK71072.1"/>
    </source>
</evidence>
<feature type="transmembrane region" description="Helical" evidence="6">
    <location>
        <begin position="171"/>
        <end position="194"/>
    </location>
</feature>
<feature type="transmembrane region" description="Helical" evidence="6">
    <location>
        <begin position="447"/>
        <end position="465"/>
    </location>
</feature>
<organism evidence="7 8">
    <name type="scientific">candidate division WOR_3 bacterium SM23_60</name>
    <dbReference type="NCBI Taxonomy" id="1703780"/>
    <lineage>
        <taxon>Bacteria</taxon>
        <taxon>Bacteria division WOR-3</taxon>
    </lineage>
</organism>
<dbReference type="PANTHER" id="PTHR30250:SF11">
    <property type="entry name" value="O-ANTIGEN TRANSPORTER-RELATED"/>
    <property type="match status" value="1"/>
</dbReference>
<feature type="transmembrane region" description="Helical" evidence="6">
    <location>
        <begin position="383"/>
        <end position="402"/>
    </location>
</feature>
<feature type="transmembrane region" description="Helical" evidence="6">
    <location>
        <begin position="408"/>
        <end position="427"/>
    </location>
</feature>
<proteinExistence type="predicted"/>
<dbReference type="PATRIC" id="fig|1703780.3.peg.322"/>
<dbReference type="InterPro" id="IPR050833">
    <property type="entry name" value="Poly_Biosynth_Transport"/>
</dbReference>
<gene>
    <name evidence="7" type="ORF">AMJ87_07790</name>
</gene>
<feature type="transmembrane region" description="Helical" evidence="6">
    <location>
        <begin position="103"/>
        <end position="126"/>
    </location>
</feature>
<evidence type="ECO:0000256" key="3">
    <source>
        <dbReference type="ARBA" id="ARBA00022692"/>
    </source>
</evidence>
<comment type="subcellular location">
    <subcellularLocation>
        <location evidence="1">Cell membrane</location>
        <topology evidence="1">Multi-pass membrane protein</topology>
    </subcellularLocation>
</comment>
<evidence type="ECO:0000256" key="1">
    <source>
        <dbReference type="ARBA" id="ARBA00004651"/>
    </source>
</evidence>
<dbReference type="EMBL" id="LJUO01000072">
    <property type="protein sequence ID" value="KPK71072.1"/>
    <property type="molecule type" value="Genomic_DNA"/>
</dbReference>
<reference evidence="7 8" key="1">
    <citation type="journal article" date="2015" name="Microbiome">
        <title>Genomic resolution of linkages in carbon, nitrogen, and sulfur cycling among widespread estuary sediment bacteria.</title>
        <authorList>
            <person name="Baker B.J."/>
            <person name="Lazar C.S."/>
            <person name="Teske A.P."/>
            <person name="Dick G.J."/>
        </authorList>
    </citation>
    <scope>NUCLEOTIDE SEQUENCE [LARGE SCALE GENOMIC DNA]</scope>
    <source>
        <strain evidence="7">SM23_60</strain>
    </source>
</reference>
<feature type="transmembrane region" description="Helical" evidence="6">
    <location>
        <begin position="274"/>
        <end position="300"/>
    </location>
</feature>
<feature type="transmembrane region" description="Helical" evidence="6">
    <location>
        <begin position="321"/>
        <end position="339"/>
    </location>
</feature>
<keyword evidence="5 6" id="KW-0472">Membrane</keyword>
<dbReference type="GO" id="GO:0005886">
    <property type="term" value="C:plasma membrane"/>
    <property type="evidence" value="ECO:0007669"/>
    <property type="project" value="UniProtKB-SubCell"/>
</dbReference>
<feature type="transmembrane region" description="Helical" evidence="6">
    <location>
        <begin position="141"/>
        <end position="159"/>
    </location>
</feature>
<keyword evidence="4 6" id="KW-1133">Transmembrane helix</keyword>
<dbReference type="AlphaFoldDB" id="A0A0S8GEB4"/>
<dbReference type="CDD" id="cd13128">
    <property type="entry name" value="MATE_Wzx_like"/>
    <property type="match status" value="1"/>
</dbReference>
<evidence type="ECO:0000256" key="6">
    <source>
        <dbReference type="SAM" id="Phobius"/>
    </source>
</evidence>
<dbReference type="Proteomes" id="UP000051096">
    <property type="component" value="Unassembled WGS sequence"/>
</dbReference>
<keyword evidence="2" id="KW-1003">Cell membrane</keyword>
<evidence type="ECO:0000256" key="5">
    <source>
        <dbReference type="ARBA" id="ARBA00023136"/>
    </source>
</evidence>
<evidence type="ECO:0000313" key="8">
    <source>
        <dbReference type="Proteomes" id="UP000051096"/>
    </source>
</evidence>
<dbReference type="PANTHER" id="PTHR30250">
    <property type="entry name" value="PST FAMILY PREDICTED COLANIC ACID TRANSPORTER"/>
    <property type="match status" value="1"/>
</dbReference>
<feature type="transmembrane region" description="Helical" evidence="6">
    <location>
        <begin position="351"/>
        <end position="371"/>
    </location>
</feature>
<sequence length="510" mass="56405">MHVLSFKVKKTSFCSPGDKEKMDRESIVKHISSFTFFNVLANFSRVLISGIVIIYVARTLGPSQYGVVSLALSVAAVVKLFCDFGISASTAYSLAKSDHPSSSVYKSGLVLNIFFSLFFACILFFLAEPIARVINIGSKTYIQIICLFTFFTSLFDFTTSSLQGIKKADKIALLNFLQNIFTNILVFVFAYLGYLATGVLIGYSLGTALIWVLAFVILYSYFNLGRAHLNTQVLKHILLYALPLLLTSSSYMLLLRGPTILLGAYAGTIQVSYFSIPMRIVEVSSLAAFSLSIVIAPFFTQKEQTAGRLSWLYVKVFKYGLLLYLPMAFFFALGAYRIINVVFGPEYGSAADVLVILSFYLPFFAISIFTGKMLDFLGLARPKSIVFAIAAASTIISSFFVIPVLKEIGAALVIAVPYTVFSIYIIIRSSRECGVKLTKYYSKTVKLALLLVLSGIPTYAVLQNSDDLRGLIVSILIYSGLFIILGTQSHLIKISEIRKLMKIWKSTHTV</sequence>
<feature type="transmembrane region" description="Helical" evidence="6">
    <location>
        <begin position="471"/>
        <end position="492"/>
    </location>
</feature>
<feature type="transmembrane region" description="Helical" evidence="6">
    <location>
        <begin position="200"/>
        <end position="221"/>
    </location>
</feature>
<dbReference type="Pfam" id="PF13440">
    <property type="entry name" value="Polysacc_synt_3"/>
    <property type="match status" value="1"/>
</dbReference>
<feature type="transmembrane region" description="Helical" evidence="6">
    <location>
        <begin position="34"/>
        <end position="57"/>
    </location>
</feature>
<accession>A0A0S8GEB4</accession>
<keyword evidence="3 6" id="KW-0812">Transmembrane</keyword>